<proteinExistence type="predicted"/>
<sequence length="206" mass="22802">MYLTAALVPPDRITAAARDAAVAASERLPRLRLTERWDDVVSVPSFLPSPTPWEALPLDRMDAELARFGYVAPDEVATMRRIVAGLIAPHDAFTVSLGGSVRVDHVRRLVLLGVQGETDRLETVFDALHASVHRAGFARDRRRFRPMVPVLSFGPHLRLGELVRTVEALEGYVSDPWSVTSIGLVHRELSSRDARPTELDRLPLSA</sequence>
<accession>A0ABS9HG29</accession>
<dbReference type="InterPro" id="IPR009097">
    <property type="entry name" value="Cyclic_Pdiesterase"/>
</dbReference>
<comment type="caution">
    <text evidence="1">The sequence shown here is derived from an EMBL/GenBank/DDBJ whole genome shotgun (WGS) entry which is preliminary data.</text>
</comment>
<dbReference type="RefSeq" id="WP_236403894.1">
    <property type="nucleotide sequence ID" value="NZ_JAKJHZ010000010.1"/>
</dbReference>
<dbReference type="EMBL" id="JAKJHZ010000010">
    <property type="protein sequence ID" value="MCF6379273.1"/>
    <property type="molecule type" value="Genomic_DNA"/>
</dbReference>
<dbReference type="SUPFAM" id="SSF55144">
    <property type="entry name" value="LigT-like"/>
    <property type="match status" value="1"/>
</dbReference>
<dbReference type="GO" id="GO:0016874">
    <property type="term" value="F:ligase activity"/>
    <property type="evidence" value="ECO:0007669"/>
    <property type="project" value="UniProtKB-KW"/>
</dbReference>
<gene>
    <name evidence="1" type="ORF">L2K70_16805</name>
</gene>
<evidence type="ECO:0000313" key="2">
    <source>
        <dbReference type="Proteomes" id="UP001201161"/>
    </source>
</evidence>
<name>A0ABS9HG29_9ACTN</name>
<keyword evidence="2" id="KW-1185">Reference proteome</keyword>
<reference evidence="1 2" key="1">
    <citation type="submission" date="2022-01" db="EMBL/GenBank/DDBJ databases">
        <title>Nocardioides sp. nov., an actinomycete isolated from mining soil.</title>
        <authorList>
            <person name="Liu L."/>
        </authorList>
    </citation>
    <scope>NUCLEOTIDE SEQUENCE [LARGE SCALE GENOMIC DNA]</scope>
    <source>
        <strain evidence="1 2">KLBMP 9356</strain>
    </source>
</reference>
<organism evidence="1 2">
    <name type="scientific">Nocardioides potassii</name>
    <dbReference type="NCBI Taxonomy" id="2911371"/>
    <lineage>
        <taxon>Bacteria</taxon>
        <taxon>Bacillati</taxon>
        <taxon>Actinomycetota</taxon>
        <taxon>Actinomycetes</taxon>
        <taxon>Propionibacteriales</taxon>
        <taxon>Nocardioidaceae</taxon>
        <taxon>Nocardioides</taxon>
    </lineage>
</organism>
<protein>
    <submittedName>
        <fullName evidence="1">2'-5' RNA ligase family protein</fullName>
    </submittedName>
</protein>
<dbReference type="Gene3D" id="3.90.1140.10">
    <property type="entry name" value="Cyclic phosphodiesterase"/>
    <property type="match status" value="1"/>
</dbReference>
<keyword evidence="1" id="KW-0436">Ligase</keyword>
<dbReference type="Proteomes" id="UP001201161">
    <property type="component" value="Unassembled WGS sequence"/>
</dbReference>
<evidence type="ECO:0000313" key="1">
    <source>
        <dbReference type="EMBL" id="MCF6379273.1"/>
    </source>
</evidence>